<dbReference type="Proteomes" id="UP000092666">
    <property type="component" value="Unassembled WGS sequence"/>
</dbReference>
<evidence type="ECO:0000256" key="1">
    <source>
        <dbReference type="ARBA" id="ARBA00002889"/>
    </source>
</evidence>
<dbReference type="PANTHER" id="PTHR16038:SF4">
    <property type="entry name" value="WD REPEAT-CONTAINING PROTEIN 74"/>
    <property type="match status" value="1"/>
</dbReference>
<keyword evidence="7" id="KW-1185">Reference proteome</keyword>
<comment type="similarity">
    <text evidence="2">Belongs to the NSA1 family.</text>
</comment>
<protein>
    <recommendedName>
        <fullName evidence="4">Ribosome biogenesis protein NSA1</fullName>
    </recommendedName>
</protein>
<feature type="compositionally biased region" description="Acidic residues" evidence="5">
    <location>
        <begin position="433"/>
        <end position="479"/>
    </location>
</feature>
<proteinExistence type="inferred from homology"/>
<evidence type="ECO:0000256" key="5">
    <source>
        <dbReference type="SAM" id="MobiDB-lite"/>
    </source>
</evidence>
<comment type="function">
    <text evidence="1">Involved in the biogenesis of the 60S ribosomal subunit.</text>
</comment>
<feature type="region of interest" description="Disordered" evidence="5">
    <location>
        <begin position="422"/>
        <end position="497"/>
    </location>
</feature>
<dbReference type="AlphaFoldDB" id="A0A1B9GZN9"/>
<reference evidence="7" key="2">
    <citation type="submission" date="2013-12" db="EMBL/GenBank/DDBJ databases">
        <title>Evolution of pathogenesis and genome organization in the Tremellales.</title>
        <authorList>
            <person name="Cuomo C."/>
            <person name="Litvintseva A."/>
            <person name="Heitman J."/>
            <person name="Chen Y."/>
            <person name="Sun S."/>
            <person name="Springer D."/>
            <person name="Dromer F."/>
            <person name="Young S."/>
            <person name="Zeng Q."/>
            <person name="Chapman S."/>
            <person name="Gujja S."/>
            <person name="Saif S."/>
            <person name="Birren B."/>
        </authorList>
    </citation>
    <scope>NUCLEOTIDE SEQUENCE [LARGE SCALE GENOMIC DNA]</scope>
    <source>
        <strain evidence="7">BCC8398</strain>
    </source>
</reference>
<name>A0A1B9GZN9_9TREE</name>
<dbReference type="STRING" id="1296120.A0A1B9GZN9"/>
<reference evidence="6 7" key="1">
    <citation type="submission" date="2013-07" db="EMBL/GenBank/DDBJ databases">
        <title>The Genome Sequence of Cryptococcus heveanensis BCC8398.</title>
        <authorList>
            <consortium name="The Broad Institute Genome Sequencing Platform"/>
            <person name="Cuomo C."/>
            <person name="Litvintseva A."/>
            <person name="Chen Y."/>
            <person name="Heitman J."/>
            <person name="Sun S."/>
            <person name="Springer D."/>
            <person name="Dromer F."/>
            <person name="Young S.K."/>
            <person name="Zeng Q."/>
            <person name="Gargeya S."/>
            <person name="Fitzgerald M."/>
            <person name="Abouelleil A."/>
            <person name="Alvarado L."/>
            <person name="Berlin A.M."/>
            <person name="Chapman S.B."/>
            <person name="Dewar J."/>
            <person name="Goldberg J."/>
            <person name="Griggs A."/>
            <person name="Gujja S."/>
            <person name="Hansen M."/>
            <person name="Howarth C."/>
            <person name="Imamovic A."/>
            <person name="Larimer J."/>
            <person name="McCowan C."/>
            <person name="Murphy C."/>
            <person name="Pearson M."/>
            <person name="Priest M."/>
            <person name="Roberts A."/>
            <person name="Saif S."/>
            <person name="Shea T."/>
            <person name="Sykes S."/>
            <person name="Wortman J."/>
            <person name="Nusbaum C."/>
            <person name="Birren B."/>
        </authorList>
    </citation>
    <scope>NUCLEOTIDE SEQUENCE [LARGE SCALE GENOMIC DNA]</scope>
    <source>
        <strain evidence="6 7">BCC8398</strain>
    </source>
</reference>
<dbReference type="EMBL" id="KI669495">
    <property type="protein sequence ID" value="OCF36508.1"/>
    <property type="molecule type" value="Genomic_DNA"/>
</dbReference>
<feature type="region of interest" description="Disordered" evidence="5">
    <location>
        <begin position="131"/>
        <end position="155"/>
    </location>
</feature>
<dbReference type="SUPFAM" id="SSF50978">
    <property type="entry name" value="WD40 repeat-like"/>
    <property type="match status" value="1"/>
</dbReference>
<accession>A0A1B9GZN9</accession>
<feature type="compositionally biased region" description="Low complexity" evidence="5">
    <location>
        <begin position="137"/>
        <end position="155"/>
    </location>
</feature>
<dbReference type="GO" id="GO:0005730">
    <property type="term" value="C:nucleolus"/>
    <property type="evidence" value="ECO:0007669"/>
    <property type="project" value="InterPro"/>
</dbReference>
<dbReference type="InterPro" id="IPR036322">
    <property type="entry name" value="WD40_repeat_dom_sf"/>
</dbReference>
<gene>
    <name evidence="6" type="ORF">I316_01757</name>
</gene>
<dbReference type="Gene3D" id="2.130.10.10">
    <property type="entry name" value="YVTN repeat-like/Quinoprotein amine dehydrogenase"/>
    <property type="match status" value="1"/>
</dbReference>
<dbReference type="GO" id="GO:0030687">
    <property type="term" value="C:preribosome, large subunit precursor"/>
    <property type="evidence" value="ECO:0007669"/>
    <property type="project" value="TreeGrafter"/>
</dbReference>
<dbReference type="PANTHER" id="PTHR16038">
    <property type="entry name" value="NOP SEVEN ASSOCIATED PROTEIN 1"/>
    <property type="match status" value="1"/>
</dbReference>
<dbReference type="InterPro" id="IPR015943">
    <property type="entry name" value="WD40/YVTN_repeat-like_dom_sf"/>
</dbReference>
<sequence>MVLTTTLNFLVPSLHPNTLIDLSFPQPKLGAVPSAPEPIVQHLPIKYGEYQPLGSVKRMTKADENQVVVADDKFQVSTLELSSINDDEASPPVVRAQHTVKARSKDVWAGLATVQSGAISALTSGLLTHHPLVHNNSSEPEPVLPSSSTHQSRSVSSPLQCLASSSLAPTSFALGGKEVDVSVWDVERTFGGVNDEVAKTWGNSGKRKKNVLEAGQIWQAKNVPQNNLSLRQPIHHLCLTYLNESPHLIVSGTKAGTVRRFDTRQRKPLSDWKVAREGGVGAVAPGVEHELFFSDRSNLLGSLDLRTGKVLYTYSAATSTASHLLAIPPQEASVDIPKAGSRRVGLASISSDSTFRLHTTTTPPPVTESTSSQNGNAPGNGKSNWGDEGKKGEVLRMVGGASVGNSIWRGYAQREIVVVAPPHTTKGEGHQGEDEDEGDGEGELGDEEVWEVMDEVADEGKDEESDDFADSDSESDVGEEDRVIVKSKPKKKAKRAI</sequence>
<dbReference type="OrthoDB" id="18388at2759"/>
<organism evidence="6 7">
    <name type="scientific">Kwoniella heveanensis BCC8398</name>
    <dbReference type="NCBI Taxonomy" id="1296120"/>
    <lineage>
        <taxon>Eukaryota</taxon>
        <taxon>Fungi</taxon>
        <taxon>Dikarya</taxon>
        <taxon>Basidiomycota</taxon>
        <taxon>Agaricomycotina</taxon>
        <taxon>Tremellomycetes</taxon>
        <taxon>Tremellales</taxon>
        <taxon>Cryptococcaceae</taxon>
        <taxon>Kwoniella</taxon>
    </lineage>
</organism>
<evidence type="ECO:0000313" key="6">
    <source>
        <dbReference type="EMBL" id="OCF36508.1"/>
    </source>
</evidence>
<dbReference type="GO" id="GO:0042273">
    <property type="term" value="P:ribosomal large subunit biogenesis"/>
    <property type="evidence" value="ECO:0007669"/>
    <property type="project" value="InterPro"/>
</dbReference>
<evidence type="ECO:0000256" key="3">
    <source>
        <dbReference type="ARBA" id="ARBA00011187"/>
    </source>
</evidence>
<dbReference type="InterPro" id="IPR037379">
    <property type="entry name" value="WDR74/Nsa1"/>
</dbReference>
<feature type="region of interest" description="Disordered" evidence="5">
    <location>
        <begin position="350"/>
        <end position="390"/>
    </location>
</feature>
<feature type="compositionally biased region" description="Basic residues" evidence="5">
    <location>
        <begin position="485"/>
        <end position="497"/>
    </location>
</feature>
<evidence type="ECO:0000313" key="7">
    <source>
        <dbReference type="Proteomes" id="UP000092666"/>
    </source>
</evidence>
<feature type="compositionally biased region" description="Polar residues" evidence="5">
    <location>
        <begin position="373"/>
        <end position="383"/>
    </location>
</feature>
<evidence type="ECO:0000256" key="4">
    <source>
        <dbReference type="ARBA" id="ARBA00014234"/>
    </source>
</evidence>
<comment type="subunit">
    <text evidence="3">Component of the pre-66S ribosomal particle.</text>
</comment>
<evidence type="ECO:0000256" key="2">
    <source>
        <dbReference type="ARBA" id="ARBA00007861"/>
    </source>
</evidence>